<sequence>MEKAKLKVIEGARNGGYFVEKNKKLSPEDIIVGFEKYISYCSSFCVDHPTNSGMILKVHKPRVPNKQGFMNYLKITLQTWLNYGREDAYKEYHDLIRDINDFFFNAKVDAVINGDGNTTGLIFDLKVHHGLNEKQVIENNSIITGININVLPAPALPRAENEIDLT</sequence>
<evidence type="ECO:0000313" key="1">
    <source>
        <dbReference type="EMBL" id="CAB4142099.1"/>
    </source>
</evidence>
<reference evidence="2" key="1">
    <citation type="submission" date="2020-04" db="EMBL/GenBank/DDBJ databases">
        <authorList>
            <person name="Chiriac C."/>
            <person name="Salcher M."/>
            <person name="Ghai R."/>
            <person name="Kavagutti S V."/>
        </authorList>
    </citation>
    <scope>NUCLEOTIDE SEQUENCE</scope>
</reference>
<proteinExistence type="predicted"/>
<dbReference type="InterPro" id="IPR032066">
    <property type="entry name" value="GP3_package"/>
</dbReference>
<accession>A0A6J5NKV3</accession>
<name>A0A6J5NKV3_9CAUD</name>
<dbReference type="EMBL" id="LR796668">
    <property type="protein sequence ID" value="CAB4158296.1"/>
    <property type="molecule type" value="Genomic_DNA"/>
</dbReference>
<gene>
    <name evidence="1" type="ORF">UFOVP427_42</name>
    <name evidence="2" type="ORF">UFOVP697_10</name>
</gene>
<dbReference type="EMBL" id="LR796400">
    <property type="protein sequence ID" value="CAB4142099.1"/>
    <property type="molecule type" value="Genomic_DNA"/>
</dbReference>
<evidence type="ECO:0000313" key="2">
    <source>
        <dbReference type="EMBL" id="CAB4158296.1"/>
    </source>
</evidence>
<protein>
    <submittedName>
        <fullName evidence="2">DNA-packaging protein gp3</fullName>
    </submittedName>
</protein>
<dbReference type="Gene3D" id="1.10.132.80">
    <property type="match status" value="1"/>
</dbReference>
<dbReference type="Pfam" id="PF16677">
    <property type="entry name" value="GP3_package"/>
    <property type="match status" value="1"/>
</dbReference>
<organism evidence="2">
    <name type="scientific">uncultured Caudovirales phage</name>
    <dbReference type="NCBI Taxonomy" id="2100421"/>
    <lineage>
        <taxon>Viruses</taxon>
        <taxon>Duplodnaviria</taxon>
        <taxon>Heunggongvirae</taxon>
        <taxon>Uroviricota</taxon>
        <taxon>Caudoviricetes</taxon>
        <taxon>Peduoviridae</taxon>
        <taxon>Maltschvirus</taxon>
        <taxon>Maltschvirus maltsch</taxon>
    </lineage>
</organism>